<dbReference type="InterPro" id="IPR050266">
    <property type="entry name" value="AB_hydrolase_sf"/>
</dbReference>
<dbReference type="RefSeq" id="WP_098458723.1">
    <property type="nucleotide sequence ID" value="NZ_PDJH01000001.1"/>
</dbReference>
<evidence type="ECO:0000259" key="1">
    <source>
        <dbReference type="Pfam" id="PF12697"/>
    </source>
</evidence>
<proteinExistence type="predicted"/>
<dbReference type="PANTHER" id="PTHR43798">
    <property type="entry name" value="MONOACYLGLYCEROL LIPASE"/>
    <property type="match status" value="1"/>
</dbReference>
<accession>A0A2A9EHI9</accession>
<dbReference type="Proteomes" id="UP000221394">
    <property type="component" value="Unassembled WGS sequence"/>
</dbReference>
<feature type="domain" description="AB hydrolase-1" evidence="1">
    <location>
        <begin position="21"/>
        <end position="263"/>
    </location>
</feature>
<dbReference type="SUPFAM" id="SSF53474">
    <property type="entry name" value="alpha/beta-Hydrolases"/>
    <property type="match status" value="1"/>
</dbReference>
<reference evidence="2 3" key="1">
    <citation type="submission" date="2017-10" db="EMBL/GenBank/DDBJ databases">
        <title>Sequencing the genomes of 1000 actinobacteria strains.</title>
        <authorList>
            <person name="Klenk H.-P."/>
        </authorList>
    </citation>
    <scope>NUCLEOTIDE SEQUENCE [LARGE SCALE GENOMIC DNA]</scope>
    <source>
        <strain evidence="2 3">DSM 21574</strain>
    </source>
</reference>
<dbReference type="OrthoDB" id="9785847at2"/>
<dbReference type="AlphaFoldDB" id="A0A2A9EHI9"/>
<dbReference type="InterPro" id="IPR000073">
    <property type="entry name" value="AB_hydrolase_1"/>
</dbReference>
<dbReference type="Pfam" id="PF12697">
    <property type="entry name" value="Abhydrolase_6"/>
    <property type="match status" value="1"/>
</dbReference>
<dbReference type="EMBL" id="PDJH01000001">
    <property type="protein sequence ID" value="PFG37710.1"/>
    <property type="molecule type" value="Genomic_DNA"/>
</dbReference>
<dbReference type="InterPro" id="IPR029058">
    <property type="entry name" value="AB_hydrolase_fold"/>
</dbReference>
<name>A0A2A9EHI9_9MICO</name>
<protein>
    <submittedName>
        <fullName evidence="2">Pimeloyl-ACP methyl ester carboxylesterase</fullName>
    </submittedName>
</protein>
<sequence>MITGDGLLAHHRLRRGTGVPLVLLHGFPLDSRMWLDVVDLLPGEPDVIALDLPGMGESPTGPDVAATLGAPDEPSIDLSGDAVAATLRALGIDRAVVAGLSMGGYVVMSLLARHPELVAGAALLDTKAGADPQAVRDNRLRIADEVEKNHNVEPVLSMRRSLLGETSRANREDLVERLDTWIRDQGPAGVAWCQRAMAPRPDRLDAIAGFEGPMVVVVGDEDELSPVAEAQKMVDAAKDAELVVVPRAGHMTTNEAPEPVAAALAALLRRV</sequence>
<comment type="caution">
    <text evidence="2">The sequence shown here is derived from an EMBL/GenBank/DDBJ whole genome shotgun (WGS) entry which is preliminary data.</text>
</comment>
<evidence type="ECO:0000313" key="2">
    <source>
        <dbReference type="EMBL" id="PFG37710.1"/>
    </source>
</evidence>
<dbReference type="Gene3D" id="3.40.50.1820">
    <property type="entry name" value="alpha/beta hydrolase"/>
    <property type="match status" value="1"/>
</dbReference>
<organism evidence="2 3">
    <name type="scientific">Flavimobilis soli</name>
    <dbReference type="NCBI Taxonomy" id="442709"/>
    <lineage>
        <taxon>Bacteria</taxon>
        <taxon>Bacillati</taxon>
        <taxon>Actinomycetota</taxon>
        <taxon>Actinomycetes</taxon>
        <taxon>Micrococcales</taxon>
        <taxon>Jonesiaceae</taxon>
        <taxon>Flavimobilis</taxon>
    </lineage>
</organism>
<dbReference type="GO" id="GO:0003824">
    <property type="term" value="F:catalytic activity"/>
    <property type="evidence" value="ECO:0007669"/>
    <property type="project" value="UniProtKB-ARBA"/>
</dbReference>
<keyword evidence="3" id="KW-1185">Reference proteome</keyword>
<dbReference type="PRINTS" id="PR00111">
    <property type="entry name" value="ABHYDROLASE"/>
</dbReference>
<gene>
    <name evidence="2" type="ORF">ATL41_2479</name>
</gene>
<evidence type="ECO:0000313" key="3">
    <source>
        <dbReference type="Proteomes" id="UP000221394"/>
    </source>
</evidence>
<dbReference type="PANTHER" id="PTHR43798:SF29">
    <property type="entry name" value="AB HYDROLASE-1 DOMAIN-CONTAINING PROTEIN"/>
    <property type="match status" value="1"/>
</dbReference>